<dbReference type="AlphaFoldDB" id="D2PGM6"/>
<dbReference type="Proteomes" id="UP000001404">
    <property type="component" value="Chromosome"/>
</dbReference>
<sequence>MATSTSVTNQSLIPAFGPVHFTPRNVDYFPLLISLILISLASISLLFTIFHELRIISKLKRIILRKDI</sequence>
<name>D2PGM6_SACI9</name>
<dbReference type="KEGG" id="sii:LD85_0525"/>
<evidence type="ECO:0000313" key="2">
    <source>
        <dbReference type="EMBL" id="ADB86287.1"/>
    </source>
</evidence>
<accession>D2PGM6</accession>
<evidence type="ECO:0000313" key="3">
    <source>
        <dbReference type="Proteomes" id="UP000001404"/>
    </source>
</evidence>
<protein>
    <submittedName>
        <fullName evidence="2">Uncharacterized protein</fullName>
    </submittedName>
</protein>
<evidence type="ECO:0000256" key="1">
    <source>
        <dbReference type="SAM" id="Phobius"/>
    </source>
</evidence>
<feature type="transmembrane region" description="Helical" evidence="1">
    <location>
        <begin position="28"/>
        <end position="50"/>
    </location>
</feature>
<dbReference type="HOGENOM" id="CLU_2784279_0_0_2"/>
<organism evidence="2 3">
    <name type="scientific">Saccharolobus islandicus (strain L.D.8.5 / Lassen #2)</name>
    <name type="common">Sulfolobus islandicus</name>
    <dbReference type="NCBI Taxonomy" id="425944"/>
    <lineage>
        <taxon>Archaea</taxon>
        <taxon>Thermoproteota</taxon>
        <taxon>Thermoprotei</taxon>
        <taxon>Sulfolobales</taxon>
        <taxon>Sulfolobaceae</taxon>
        <taxon>Saccharolobus</taxon>
    </lineage>
</organism>
<keyword evidence="1" id="KW-0472">Membrane</keyword>
<gene>
    <name evidence="2" type="ordered locus">LD85_0525</name>
</gene>
<keyword evidence="1" id="KW-0812">Transmembrane</keyword>
<reference evidence="3" key="1">
    <citation type="journal article" date="2009" name="Proc. Natl. Acad. Sci. U.S.A.">
        <title>Biogeography of the Sulfolobus islandicus pan-genome.</title>
        <authorList>
            <person name="Reno M.L."/>
            <person name="Held N.L."/>
            <person name="Fields C.J."/>
            <person name="Burke P.V."/>
            <person name="Whitaker R.J."/>
        </authorList>
    </citation>
    <scope>NUCLEOTIDE SEQUENCE [LARGE SCALE GENOMIC DNA]</scope>
    <source>
        <strain evidence="3">L.D.8.5 / Lassen #2</strain>
    </source>
</reference>
<dbReference type="EMBL" id="CP001731">
    <property type="protein sequence ID" value="ADB86287.1"/>
    <property type="molecule type" value="Genomic_DNA"/>
</dbReference>
<proteinExistence type="predicted"/>
<keyword evidence="1" id="KW-1133">Transmembrane helix</keyword>